<organism evidence="1">
    <name type="scientific">invertebrate metagenome</name>
    <dbReference type="NCBI Taxonomy" id="1711999"/>
    <lineage>
        <taxon>unclassified sequences</taxon>
        <taxon>metagenomes</taxon>
        <taxon>organismal metagenomes</taxon>
    </lineage>
</organism>
<gene>
    <name evidence="1" type="ORF">RIEGSTA812A_PEG_1204</name>
</gene>
<protein>
    <submittedName>
        <fullName evidence="1">Uncharacterized protein</fullName>
    </submittedName>
</protein>
<reference evidence="1" key="1">
    <citation type="submission" date="2018-10" db="EMBL/GenBank/DDBJ databases">
        <authorList>
            <person name="Gruber-Vodicka H."/>
            <person name="Jaeckle O."/>
        </authorList>
    </citation>
    <scope>NUCLEOTIDE SEQUENCE</scope>
</reference>
<sequence length="40" mass="4804">MRGIAFFERDERSFNCAIYNSDSHCPFLLWEKKFSVATTW</sequence>
<evidence type="ECO:0000313" key="1">
    <source>
        <dbReference type="EMBL" id="VBB69731.1"/>
    </source>
</evidence>
<proteinExistence type="predicted"/>
<name>A0A484H810_9ZZZZ</name>
<accession>A0A484H810</accession>
<dbReference type="AlphaFoldDB" id="A0A484H810"/>
<dbReference type="EMBL" id="LR026963">
    <property type="protein sequence ID" value="VBB69731.1"/>
    <property type="molecule type" value="Genomic_DNA"/>
</dbReference>